<dbReference type="Pfam" id="PF19054">
    <property type="entry name" value="DUF5753"/>
    <property type="match status" value="1"/>
</dbReference>
<evidence type="ECO:0000256" key="1">
    <source>
        <dbReference type="SAM" id="MobiDB-lite"/>
    </source>
</evidence>
<comment type="caution">
    <text evidence="3">The sequence shown here is derived from an EMBL/GenBank/DDBJ whole genome shotgun (WGS) entry which is preliminary data.</text>
</comment>
<name>A0ABW2WW73_9ACTN</name>
<feature type="region of interest" description="Disordered" evidence="1">
    <location>
        <begin position="52"/>
        <end position="80"/>
    </location>
</feature>
<evidence type="ECO:0000259" key="2">
    <source>
        <dbReference type="Pfam" id="PF19054"/>
    </source>
</evidence>
<sequence length="80" mass="9143">MADGIRNRQEIAVRLTGNTRQIRGIEVSRIPGLFQTPEYARVVFDSLAEFRASPRRPRPPSRSGCADKRPCTTRRRRSGF</sequence>
<protein>
    <submittedName>
        <fullName evidence="3">Scr1 family TA system antitoxin-like transcriptional regulator</fullName>
    </submittedName>
</protein>
<accession>A0ABW2WW73</accession>
<keyword evidence="4" id="KW-1185">Reference proteome</keyword>
<dbReference type="InterPro" id="IPR043917">
    <property type="entry name" value="DUF5753"/>
</dbReference>
<evidence type="ECO:0000313" key="3">
    <source>
        <dbReference type="EMBL" id="MFD0625766.1"/>
    </source>
</evidence>
<gene>
    <name evidence="3" type="ORF">ACFQ2K_26525</name>
</gene>
<feature type="compositionally biased region" description="Basic residues" evidence="1">
    <location>
        <begin position="71"/>
        <end position="80"/>
    </location>
</feature>
<reference evidence="4" key="1">
    <citation type="journal article" date="2019" name="Int. J. Syst. Evol. Microbiol.">
        <title>The Global Catalogue of Microorganisms (GCM) 10K type strain sequencing project: providing services to taxonomists for standard genome sequencing and annotation.</title>
        <authorList>
            <consortium name="The Broad Institute Genomics Platform"/>
            <consortium name="The Broad Institute Genome Sequencing Center for Infectious Disease"/>
            <person name="Wu L."/>
            <person name="Ma J."/>
        </authorList>
    </citation>
    <scope>NUCLEOTIDE SEQUENCE [LARGE SCALE GENOMIC DNA]</scope>
    <source>
        <strain evidence="4">JCM 12607</strain>
    </source>
</reference>
<proteinExistence type="predicted"/>
<feature type="domain" description="DUF5753" evidence="2">
    <location>
        <begin position="19"/>
        <end position="49"/>
    </location>
</feature>
<organism evidence="3 4">
    <name type="scientific">Streptomyces sanglieri</name>
    <dbReference type="NCBI Taxonomy" id="193460"/>
    <lineage>
        <taxon>Bacteria</taxon>
        <taxon>Bacillati</taxon>
        <taxon>Actinomycetota</taxon>
        <taxon>Actinomycetes</taxon>
        <taxon>Kitasatosporales</taxon>
        <taxon>Streptomycetaceae</taxon>
        <taxon>Streptomyces</taxon>
    </lineage>
</organism>
<dbReference type="EMBL" id="JBHTGL010000008">
    <property type="protein sequence ID" value="MFD0625766.1"/>
    <property type="molecule type" value="Genomic_DNA"/>
</dbReference>
<evidence type="ECO:0000313" key="4">
    <source>
        <dbReference type="Proteomes" id="UP001596915"/>
    </source>
</evidence>
<dbReference type="Proteomes" id="UP001596915">
    <property type="component" value="Unassembled WGS sequence"/>
</dbReference>